<dbReference type="OrthoDB" id="509124at2759"/>
<dbReference type="InterPro" id="IPR023393">
    <property type="entry name" value="START-like_dom_sf"/>
</dbReference>
<proteinExistence type="predicted"/>
<evidence type="ECO:0000313" key="3">
    <source>
        <dbReference type="Proteomes" id="UP000298030"/>
    </source>
</evidence>
<dbReference type="CDD" id="cd07822">
    <property type="entry name" value="SRPBCC_4"/>
    <property type="match status" value="1"/>
</dbReference>
<sequence length="187" mass="20923">MSLVRPSLASRDGPRLPPGSPGSSTINATRDQVWEVLLDFTSHPLKVFGFSRNPFVRAQNVADSKRNPLPDSSFAEGLFLDITRVPHPPFPLRRPATFEKIIAADKKNYTVAWELNEWYVPDKVLHAERWSMVWDAGNGQTEYLSYEVFSGGLAYVVEAVMRKGLEEGFKAQAQALKARAESLNAMD</sequence>
<accession>A0A4Y7T6B4</accession>
<dbReference type="Gene3D" id="3.30.530.20">
    <property type="match status" value="1"/>
</dbReference>
<dbReference type="SUPFAM" id="SSF55961">
    <property type="entry name" value="Bet v1-like"/>
    <property type="match status" value="1"/>
</dbReference>
<feature type="region of interest" description="Disordered" evidence="1">
    <location>
        <begin position="1"/>
        <end position="26"/>
    </location>
</feature>
<dbReference type="EMBL" id="QPFP01000026">
    <property type="protein sequence ID" value="TEB29665.1"/>
    <property type="molecule type" value="Genomic_DNA"/>
</dbReference>
<reference evidence="2 3" key="1">
    <citation type="journal article" date="2019" name="Nat. Ecol. Evol.">
        <title>Megaphylogeny resolves global patterns of mushroom evolution.</title>
        <authorList>
            <person name="Varga T."/>
            <person name="Krizsan K."/>
            <person name="Foldi C."/>
            <person name="Dima B."/>
            <person name="Sanchez-Garcia M."/>
            <person name="Sanchez-Ramirez S."/>
            <person name="Szollosi G.J."/>
            <person name="Szarkandi J.G."/>
            <person name="Papp V."/>
            <person name="Albert L."/>
            <person name="Andreopoulos W."/>
            <person name="Angelini C."/>
            <person name="Antonin V."/>
            <person name="Barry K.W."/>
            <person name="Bougher N.L."/>
            <person name="Buchanan P."/>
            <person name="Buyck B."/>
            <person name="Bense V."/>
            <person name="Catcheside P."/>
            <person name="Chovatia M."/>
            <person name="Cooper J."/>
            <person name="Damon W."/>
            <person name="Desjardin D."/>
            <person name="Finy P."/>
            <person name="Geml J."/>
            <person name="Haridas S."/>
            <person name="Hughes K."/>
            <person name="Justo A."/>
            <person name="Karasinski D."/>
            <person name="Kautmanova I."/>
            <person name="Kiss B."/>
            <person name="Kocsube S."/>
            <person name="Kotiranta H."/>
            <person name="LaButti K.M."/>
            <person name="Lechner B.E."/>
            <person name="Liimatainen K."/>
            <person name="Lipzen A."/>
            <person name="Lukacs Z."/>
            <person name="Mihaltcheva S."/>
            <person name="Morgado L.N."/>
            <person name="Niskanen T."/>
            <person name="Noordeloos M.E."/>
            <person name="Ohm R.A."/>
            <person name="Ortiz-Santana B."/>
            <person name="Ovrebo C."/>
            <person name="Racz N."/>
            <person name="Riley R."/>
            <person name="Savchenko A."/>
            <person name="Shiryaev A."/>
            <person name="Soop K."/>
            <person name="Spirin V."/>
            <person name="Szebenyi C."/>
            <person name="Tomsovsky M."/>
            <person name="Tulloss R.E."/>
            <person name="Uehling J."/>
            <person name="Grigoriev I.V."/>
            <person name="Vagvolgyi C."/>
            <person name="Papp T."/>
            <person name="Martin F.M."/>
            <person name="Miettinen O."/>
            <person name="Hibbett D.S."/>
            <person name="Nagy L.G."/>
        </authorList>
    </citation>
    <scope>NUCLEOTIDE SEQUENCE [LARGE SCALE GENOMIC DNA]</scope>
    <source>
        <strain evidence="2 3">FP101781</strain>
    </source>
</reference>
<organism evidence="2 3">
    <name type="scientific">Coprinellus micaceus</name>
    <name type="common">Glistening ink-cap mushroom</name>
    <name type="synonym">Coprinus micaceus</name>
    <dbReference type="NCBI Taxonomy" id="71717"/>
    <lineage>
        <taxon>Eukaryota</taxon>
        <taxon>Fungi</taxon>
        <taxon>Dikarya</taxon>
        <taxon>Basidiomycota</taxon>
        <taxon>Agaricomycotina</taxon>
        <taxon>Agaricomycetes</taxon>
        <taxon>Agaricomycetidae</taxon>
        <taxon>Agaricales</taxon>
        <taxon>Agaricineae</taxon>
        <taxon>Psathyrellaceae</taxon>
        <taxon>Coprinellus</taxon>
    </lineage>
</organism>
<protein>
    <recommendedName>
        <fullName evidence="4">Coenzyme Q-binding protein COQ10 START domain-containing protein</fullName>
    </recommendedName>
</protein>
<evidence type="ECO:0000313" key="2">
    <source>
        <dbReference type="EMBL" id="TEB29665.1"/>
    </source>
</evidence>
<comment type="caution">
    <text evidence="2">The sequence shown here is derived from an EMBL/GenBank/DDBJ whole genome shotgun (WGS) entry which is preliminary data.</text>
</comment>
<evidence type="ECO:0008006" key="4">
    <source>
        <dbReference type="Google" id="ProtNLM"/>
    </source>
</evidence>
<dbReference type="Proteomes" id="UP000298030">
    <property type="component" value="Unassembled WGS sequence"/>
</dbReference>
<keyword evidence="3" id="KW-1185">Reference proteome</keyword>
<gene>
    <name evidence="2" type="ORF">FA13DRAFT_1734454</name>
</gene>
<dbReference type="AlphaFoldDB" id="A0A4Y7T6B4"/>
<name>A0A4Y7T6B4_COPMI</name>
<evidence type="ECO:0000256" key="1">
    <source>
        <dbReference type="SAM" id="MobiDB-lite"/>
    </source>
</evidence>